<keyword evidence="2" id="KW-1185">Reference proteome</keyword>
<proteinExistence type="predicted"/>
<dbReference type="Proteomes" id="UP000606974">
    <property type="component" value="Unassembled WGS sequence"/>
</dbReference>
<comment type="caution">
    <text evidence="1">The sequence shown here is derived from an EMBL/GenBank/DDBJ whole genome shotgun (WGS) entry which is preliminary data.</text>
</comment>
<gene>
    <name evidence="1" type="ORF">GJ744_004827</name>
</gene>
<accession>A0A8H7A872</accession>
<reference evidence="1" key="1">
    <citation type="submission" date="2020-02" db="EMBL/GenBank/DDBJ databases">
        <authorList>
            <person name="Palmer J.M."/>
        </authorList>
    </citation>
    <scope>NUCLEOTIDE SEQUENCE</scope>
    <source>
        <strain evidence="1">EPUS1.4</strain>
        <tissue evidence="1">Thallus</tissue>
    </source>
</reference>
<name>A0A8H7A872_9EURO</name>
<organism evidence="1 2">
    <name type="scientific">Endocarpon pusillum</name>
    <dbReference type="NCBI Taxonomy" id="364733"/>
    <lineage>
        <taxon>Eukaryota</taxon>
        <taxon>Fungi</taxon>
        <taxon>Dikarya</taxon>
        <taxon>Ascomycota</taxon>
        <taxon>Pezizomycotina</taxon>
        <taxon>Eurotiomycetes</taxon>
        <taxon>Chaetothyriomycetidae</taxon>
        <taxon>Verrucariales</taxon>
        <taxon>Verrucariaceae</taxon>
        <taxon>Endocarpon</taxon>
    </lineage>
</organism>
<dbReference type="AlphaFoldDB" id="A0A8H7A872"/>
<protein>
    <submittedName>
        <fullName evidence="1">Uncharacterized protein</fullName>
    </submittedName>
</protein>
<evidence type="ECO:0000313" key="1">
    <source>
        <dbReference type="EMBL" id="KAF7502922.1"/>
    </source>
</evidence>
<evidence type="ECO:0000313" key="2">
    <source>
        <dbReference type="Proteomes" id="UP000606974"/>
    </source>
</evidence>
<dbReference type="EMBL" id="JAACFV010000209">
    <property type="protein sequence ID" value="KAF7502922.1"/>
    <property type="molecule type" value="Genomic_DNA"/>
</dbReference>
<sequence>MMELERLRNLRSVNYYKKRVDPGELPNLRNVKEGSEKIRRQLLFDETTPDHASEQINWRLRDLEGTNPHIVTWLLRSARID</sequence>